<dbReference type="Gene3D" id="1.20.1640.10">
    <property type="entry name" value="Multidrug efflux transporter AcrB transmembrane domain"/>
    <property type="match status" value="2"/>
</dbReference>
<dbReference type="GO" id="GO:0042910">
    <property type="term" value="F:xenobiotic transmembrane transporter activity"/>
    <property type="evidence" value="ECO:0007669"/>
    <property type="project" value="TreeGrafter"/>
</dbReference>
<dbReference type="InterPro" id="IPR001036">
    <property type="entry name" value="Acrflvin-R"/>
</dbReference>
<keyword evidence="1" id="KW-0812">Transmembrane</keyword>
<comment type="caution">
    <text evidence="2">The sequence shown here is derived from an EMBL/GenBank/DDBJ whole genome shotgun (WGS) entry which is preliminary data.</text>
</comment>
<feature type="transmembrane region" description="Helical" evidence="1">
    <location>
        <begin position="396"/>
        <end position="418"/>
    </location>
</feature>
<feature type="transmembrane region" description="Helical" evidence="1">
    <location>
        <begin position="874"/>
        <end position="893"/>
    </location>
</feature>
<feature type="transmembrane region" description="Helical" evidence="1">
    <location>
        <begin position="469"/>
        <end position="489"/>
    </location>
</feature>
<accession>A0A2A5WRB2</accession>
<sequence>MYTEPDPHTGIISWFARNPVAANLLMVMIIAVGGIAFLTMTKEAQPRIPPRGINVTIPFPGAAPEEVEQAILIKLEAALKDVDGIESFDTYANEGSGSASIDVDTGSGYDIEEVMKDVEQAVAGMNRLPAEAEKPRVTANRWQQSVLRVQISGDLDERSMKALAEEVRDDLLQIPQVAKATVRGVRPTEISIEIPERQLRRYGLSLNQVSNAVRSSSTDLSGGSIESDSGDIRIRAIGQAYNGEEFEQIVLLTRPDGTRITIGDIAVVKDEFVDMPFYTLFNGRPSVSVEVDALGDQSQIEVSAAARQYIVEKQKSLPPGVTVNYWGDISVFIGESVNLMVKNLLIGSVLVFIVLGLFLRLQLAAWVMVGIPVSFLGAGMLMPLPGFDLTVNMMSIFGFFMVLGIVVDDAIIIGESAYTEVEKHGQHIDNVIIGVKRVVIPATFGVLTTIATFTPLIVSGGDFAAMQRVIGWVVVFCLIFSIVESKLILPAHLAHIKAKPPGNPVTRGIHRVQDMISAGLKSFVSNQYQPFLKRAIEHRYTTVTTFIALLIIVGGMFMGGIIRFVFSPEIPDTYAMARVELAEGMPEELGVSIAEQLRMTLVQAGDEIQEELGLEESLLGDNNTVLANSTIDAAVEINQPDSGDVDPKILTDRWRELMGDVAGTKSMRIRSMQRTGGGPALQFSLLGRDSAKVEAAAADLIEHLRGYTGVYEVESSHVSGTRELQLRIKPQAEALGLTQMDLASQVRQAFYGVEAQRVNRDDTEIRVMVRYPKEERISVGNLENMWFKTPAGGEVPFEQVALMVYDAAPSGIRRQNGERVVVVTAEVNTTTTAPGDVMRGVYQNFVAKLPDAHPGVNMQLSGASERQNRTLFDFGKNALIALFVIYALMAIPLKSYIQPLIVMSVIPFGLIGALLGHFILNYPVSSVTIMGLIALTGVVVNDGIILVDYVNKAVAQGRSRAEAAVEAGGARFRAILLTSTTTFMGLTPMLTETSFQAALMMPMAIALAFGILFATTMTLILIPCLYIIADDFMAMIGTKYGPAEGTTAQPSPRGGG</sequence>
<feature type="transmembrane region" description="Helical" evidence="1">
    <location>
        <begin position="20"/>
        <end position="41"/>
    </location>
</feature>
<dbReference type="AlphaFoldDB" id="A0A2A5WRB2"/>
<dbReference type="GO" id="GO:0005886">
    <property type="term" value="C:plasma membrane"/>
    <property type="evidence" value="ECO:0007669"/>
    <property type="project" value="TreeGrafter"/>
</dbReference>
<dbReference type="Gene3D" id="3.30.70.1430">
    <property type="entry name" value="Multidrug efflux transporter AcrB pore domain"/>
    <property type="match status" value="2"/>
</dbReference>
<evidence type="ECO:0000313" key="2">
    <source>
        <dbReference type="EMBL" id="PDH38823.1"/>
    </source>
</evidence>
<dbReference type="EMBL" id="NTKD01000034">
    <property type="protein sequence ID" value="PDH38823.1"/>
    <property type="molecule type" value="Genomic_DNA"/>
</dbReference>
<dbReference type="PANTHER" id="PTHR32063">
    <property type="match status" value="1"/>
</dbReference>
<protein>
    <recommendedName>
        <fullName evidence="4">RND transporter</fullName>
    </recommendedName>
</protein>
<dbReference type="SUPFAM" id="SSF82714">
    <property type="entry name" value="Multidrug efflux transporter AcrB TolC docking domain, DN and DC subdomains"/>
    <property type="match status" value="2"/>
</dbReference>
<feature type="transmembrane region" description="Helical" evidence="1">
    <location>
        <begin position="438"/>
        <end position="457"/>
    </location>
</feature>
<keyword evidence="1" id="KW-1133">Transmembrane helix</keyword>
<dbReference type="SUPFAM" id="SSF82866">
    <property type="entry name" value="Multidrug efflux transporter AcrB transmembrane domain"/>
    <property type="match status" value="2"/>
</dbReference>
<dbReference type="PRINTS" id="PR00702">
    <property type="entry name" value="ACRIFLAVINRP"/>
</dbReference>
<proteinExistence type="predicted"/>
<keyword evidence="1" id="KW-0472">Membrane</keyword>
<feature type="transmembrane region" description="Helical" evidence="1">
    <location>
        <begin position="926"/>
        <end position="951"/>
    </location>
</feature>
<evidence type="ECO:0000313" key="3">
    <source>
        <dbReference type="Proteomes" id="UP000219327"/>
    </source>
</evidence>
<dbReference type="Gene3D" id="3.30.2090.10">
    <property type="entry name" value="Multidrug efflux transporter AcrB TolC docking domain, DN and DC subdomains"/>
    <property type="match status" value="2"/>
</dbReference>
<dbReference type="Gene3D" id="3.30.70.1320">
    <property type="entry name" value="Multidrug efflux transporter AcrB pore domain like"/>
    <property type="match status" value="1"/>
</dbReference>
<feature type="transmembrane region" description="Helical" evidence="1">
    <location>
        <begin position="543"/>
        <end position="566"/>
    </location>
</feature>
<dbReference type="InterPro" id="IPR027463">
    <property type="entry name" value="AcrB_DN_DC_subdom"/>
</dbReference>
<evidence type="ECO:0008006" key="4">
    <source>
        <dbReference type="Google" id="ProtNLM"/>
    </source>
</evidence>
<evidence type="ECO:0000256" key="1">
    <source>
        <dbReference type="SAM" id="Phobius"/>
    </source>
</evidence>
<feature type="transmembrane region" description="Helical" evidence="1">
    <location>
        <begin position="1003"/>
        <end position="1029"/>
    </location>
</feature>
<feature type="transmembrane region" description="Helical" evidence="1">
    <location>
        <begin position="972"/>
        <end position="991"/>
    </location>
</feature>
<organism evidence="2 3">
    <name type="scientific">OM182 bacterium MED-G24</name>
    <dbReference type="NCBI Taxonomy" id="1986255"/>
    <lineage>
        <taxon>Bacteria</taxon>
        <taxon>Pseudomonadati</taxon>
        <taxon>Pseudomonadota</taxon>
        <taxon>Gammaproteobacteria</taxon>
        <taxon>OMG group</taxon>
        <taxon>OM182 clade</taxon>
    </lineage>
</organism>
<dbReference type="Gene3D" id="3.30.70.1440">
    <property type="entry name" value="Multidrug efflux transporter AcrB pore domain"/>
    <property type="match status" value="1"/>
</dbReference>
<name>A0A2A5WRB2_9GAMM</name>
<feature type="transmembrane region" description="Helical" evidence="1">
    <location>
        <begin position="349"/>
        <end position="376"/>
    </location>
</feature>
<dbReference type="Pfam" id="PF00873">
    <property type="entry name" value="ACR_tran"/>
    <property type="match status" value="1"/>
</dbReference>
<reference evidence="2 3" key="1">
    <citation type="submission" date="2017-08" db="EMBL/GenBank/DDBJ databases">
        <title>Fine stratification of microbial communities through a metagenomic profile of the photic zone.</title>
        <authorList>
            <person name="Haro-Moreno J.M."/>
            <person name="Lopez-Perez M."/>
            <person name="De La Torre J."/>
            <person name="Picazo A."/>
            <person name="Camacho A."/>
            <person name="Rodriguez-Valera F."/>
        </authorList>
    </citation>
    <scope>NUCLEOTIDE SEQUENCE [LARGE SCALE GENOMIC DNA]</scope>
    <source>
        <strain evidence="2">MED-G24</strain>
    </source>
</reference>
<dbReference type="SUPFAM" id="SSF82693">
    <property type="entry name" value="Multidrug efflux transporter AcrB pore domain, PN1, PN2, PC1 and PC2 subdomains"/>
    <property type="match status" value="2"/>
</dbReference>
<feature type="transmembrane region" description="Helical" evidence="1">
    <location>
        <begin position="900"/>
        <end position="920"/>
    </location>
</feature>
<dbReference type="Proteomes" id="UP000219327">
    <property type="component" value="Unassembled WGS sequence"/>
</dbReference>
<gene>
    <name evidence="2" type="ORF">CNE99_06795</name>
</gene>
<dbReference type="PANTHER" id="PTHR32063:SF33">
    <property type="entry name" value="RND SUPERFAMILY EFFLUX PUMP PERMEASE COMPONENT"/>
    <property type="match status" value="1"/>
</dbReference>